<keyword evidence="2" id="KW-0677">Repeat</keyword>
<dbReference type="PROSITE" id="PS50896">
    <property type="entry name" value="LISH"/>
    <property type="match status" value="1"/>
</dbReference>
<dbReference type="InterPro" id="IPR036322">
    <property type="entry name" value="WD40_repeat_dom_sf"/>
</dbReference>
<protein>
    <submittedName>
        <fullName evidence="4">Protein will die slowly</fullName>
    </submittedName>
</protein>
<dbReference type="PANTHER" id="PTHR44019">
    <property type="entry name" value="WD REPEAT-CONTAINING PROTEIN 55"/>
    <property type="match status" value="1"/>
</dbReference>
<reference evidence="4" key="1">
    <citation type="submission" date="2023-03" db="EMBL/GenBank/DDBJ databases">
        <authorList>
            <person name="Steffen K."/>
            <person name="Cardenas P."/>
        </authorList>
    </citation>
    <scope>NUCLEOTIDE SEQUENCE</scope>
</reference>
<dbReference type="InterPro" id="IPR015943">
    <property type="entry name" value="WD40/YVTN_repeat-like_dom_sf"/>
</dbReference>
<dbReference type="PROSITE" id="PS50082">
    <property type="entry name" value="WD_REPEATS_2"/>
    <property type="match status" value="2"/>
</dbReference>
<feature type="repeat" description="WD" evidence="3">
    <location>
        <begin position="344"/>
        <end position="376"/>
    </location>
</feature>
<sequence>MDEATAIRLVSQFLSERGFTSTLKALEIESGRKYIPLEDHEAKKTGQLQAILDDYTSRMKQKLALEVSPTHLFQRGQGEHANMLLKSFEDVGGGVNILVVRLIENGVLIYGAAKSLIGVAELSLPLTFERPPVTPIFTVSTFCKGAVLSLDVHPKNRNLIVCGSMDRLAFILDLSKADEDMVIQKFESHTKYVVRVLWSSSGNFFITASYDKTICVYKLRNDEVELYDIIQKLHFKGVIESLAFCKCRQMNMNSIGDDYVSFVPMHISFGPNGHFMLISTDQDRLLLYSWTNGKQIACFYGATNDELSQPRNCWDHSGKYVYGTSQDGSIVVWEIRSQRIVCKLEGHNATVRDLFFCNELKLLVSCGFDGSIKLWQSHSPTREIL</sequence>
<dbReference type="AlphaFoldDB" id="A0AA35TSY7"/>
<dbReference type="Proteomes" id="UP001174909">
    <property type="component" value="Unassembled WGS sequence"/>
</dbReference>
<evidence type="ECO:0000313" key="4">
    <source>
        <dbReference type="EMBL" id="CAI8053609.1"/>
    </source>
</evidence>
<dbReference type="SMART" id="SM00320">
    <property type="entry name" value="WD40"/>
    <property type="match status" value="4"/>
</dbReference>
<keyword evidence="1 3" id="KW-0853">WD repeat</keyword>
<dbReference type="InterPro" id="IPR050505">
    <property type="entry name" value="WDR55/POC1"/>
</dbReference>
<organism evidence="4 5">
    <name type="scientific">Geodia barretti</name>
    <name type="common">Barrett's horny sponge</name>
    <dbReference type="NCBI Taxonomy" id="519541"/>
    <lineage>
        <taxon>Eukaryota</taxon>
        <taxon>Metazoa</taxon>
        <taxon>Porifera</taxon>
        <taxon>Demospongiae</taxon>
        <taxon>Heteroscleromorpha</taxon>
        <taxon>Tetractinellida</taxon>
        <taxon>Astrophorina</taxon>
        <taxon>Geodiidae</taxon>
        <taxon>Geodia</taxon>
    </lineage>
</organism>
<dbReference type="PROSITE" id="PS50294">
    <property type="entry name" value="WD_REPEATS_REGION"/>
    <property type="match status" value="2"/>
</dbReference>
<feature type="repeat" description="WD" evidence="3">
    <location>
        <begin position="186"/>
        <end position="227"/>
    </location>
</feature>
<keyword evidence="5" id="KW-1185">Reference proteome</keyword>
<dbReference type="Pfam" id="PF00400">
    <property type="entry name" value="WD40"/>
    <property type="match status" value="2"/>
</dbReference>
<evidence type="ECO:0000256" key="1">
    <source>
        <dbReference type="ARBA" id="ARBA00022574"/>
    </source>
</evidence>
<accession>A0AA35TSY7</accession>
<proteinExistence type="predicted"/>
<evidence type="ECO:0000256" key="2">
    <source>
        <dbReference type="ARBA" id="ARBA00022737"/>
    </source>
</evidence>
<dbReference type="SUPFAM" id="SSF50978">
    <property type="entry name" value="WD40 repeat-like"/>
    <property type="match status" value="1"/>
</dbReference>
<dbReference type="PANTHER" id="PTHR44019:SF8">
    <property type="entry name" value="POC1 CENTRIOLAR PROTEIN HOMOLOG"/>
    <property type="match status" value="1"/>
</dbReference>
<dbReference type="InterPro" id="IPR001680">
    <property type="entry name" value="WD40_rpt"/>
</dbReference>
<dbReference type="InterPro" id="IPR006594">
    <property type="entry name" value="LisH"/>
</dbReference>
<evidence type="ECO:0000256" key="3">
    <source>
        <dbReference type="PROSITE-ProRule" id="PRU00221"/>
    </source>
</evidence>
<name>A0AA35TSY7_GEOBA</name>
<dbReference type="Gene3D" id="2.130.10.10">
    <property type="entry name" value="YVTN repeat-like/Quinoprotein amine dehydrogenase"/>
    <property type="match status" value="2"/>
</dbReference>
<dbReference type="EMBL" id="CASHTH010004108">
    <property type="protein sequence ID" value="CAI8053609.1"/>
    <property type="molecule type" value="Genomic_DNA"/>
</dbReference>
<comment type="caution">
    <text evidence="4">The sequence shown here is derived from an EMBL/GenBank/DDBJ whole genome shotgun (WGS) entry which is preliminary data.</text>
</comment>
<gene>
    <name evidence="4" type="ORF">GBAR_LOCUS29311</name>
</gene>
<evidence type="ECO:0000313" key="5">
    <source>
        <dbReference type="Proteomes" id="UP001174909"/>
    </source>
</evidence>